<reference evidence="1 2" key="1">
    <citation type="journal article" date="2014" name="J. Biotechnol.">
        <title>Complete genome sequence of the actinobacterium Actinoplanes friuliensis HAG 010964, producer of the lipopeptide antibiotic friulimycin.</title>
        <authorList>
            <person name="Ruckert C."/>
            <person name="Szczepanowski R."/>
            <person name="Albersmeier A."/>
            <person name="Goesmann A."/>
            <person name="Fischer N."/>
            <person name="Steinkamper A."/>
            <person name="Puhler A."/>
            <person name="Biener R."/>
            <person name="Schwartz D."/>
            <person name="Kalinowski J."/>
        </authorList>
    </citation>
    <scope>NUCLEOTIDE SEQUENCE [LARGE SCALE GENOMIC DNA]</scope>
    <source>
        <strain evidence="1 2">DSM 7358</strain>
    </source>
</reference>
<accession>U5W4T5</accession>
<evidence type="ECO:0000313" key="1">
    <source>
        <dbReference type="EMBL" id="AGZ44129.1"/>
    </source>
</evidence>
<gene>
    <name evidence="1" type="ORF">AFR_29340</name>
</gene>
<protein>
    <submittedName>
        <fullName evidence="1">Uncharacterized protein</fullName>
    </submittedName>
</protein>
<dbReference type="Proteomes" id="UP000017746">
    <property type="component" value="Chromosome"/>
</dbReference>
<dbReference type="OrthoDB" id="9841871at2"/>
<dbReference type="AlphaFoldDB" id="U5W4T5"/>
<dbReference type="HOGENOM" id="CLU_1583055_0_0_11"/>
<evidence type="ECO:0000313" key="2">
    <source>
        <dbReference type="Proteomes" id="UP000017746"/>
    </source>
</evidence>
<sequence length="168" mass="17497">MTVGYSGLVIIARSGDTRLDELACVDDLFVAVTDNVRACGWRIGFLGPVDDSSEGDLAADLALETAAPAIALSVFDSDCAWATAADPSGSTVAFHLNEEIVRILAADDGEDFEPLNSQALAGLLVWVEKAGLVTSPDRLAAALEERPGPFGDGIYAFAEALGIAELPE</sequence>
<dbReference type="KEGG" id="afs:AFR_29340"/>
<proteinExistence type="predicted"/>
<name>U5W4T5_9ACTN</name>
<dbReference type="PATRIC" id="fig|1246995.3.peg.5945"/>
<keyword evidence="2" id="KW-1185">Reference proteome</keyword>
<dbReference type="EMBL" id="CP006272">
    <property type="protein sequence ID" value="AGZ44129.1"/>
    <property type="molecule type" value="Genomic_DNA"/>
</dbReference>
<dbReference type="RefSeq" id="WP_023560466.1">
    <property type="nucleotide sequence ID" value="NC_022657.1"/>
</dbReference>
<organism evidence="1 2">
    <name type="scientific">Actinoplanes friuliensis DSM 7358</name>
    <dbReference type="NCBI Taxonomy" id="1246995"/>
    <lineage>
        <taxon>Bacteria</taxon>
        <taxon>Bacillati</taxon>
        <taxon>Actinomycetota</taxon>
        <taxon>Actinomycetes</taxon>
        <taxon>Micromonosporales</taxon>
        <taxon>Micromonosporaceae</taxon>
        <taxon>Actinoplanes</taxon>
    </lineage>
</organism>